<dbReference type="EMBL" id="JAUEPU010000012">
    <property type="protein sequence ID" value="KAK0497952.1"/>
    <property type="molecule type" value="Genomic_DNA"/>
</dbReference>
<sequence>MLAGDIPHVIIIDEPPLMLRQQAEVSFSGKMLPSDPYVAVRGASLCSPSVDALRILTCVLRTIGPKVYSFLMESLAGYHEEHDTSEASVEEVQLYGKTDSVLHWKRRVLGARVCE</sequence>
<evidence type="ECO:0000313" key="2">
    <source>
        <dbReference type="Proteomes" id="UP001175228"/>
    </source>
</evidence>
<gene>
    <name evidence="1" type="ORF">EDD18DRAFT_1351781</name>
</gene>
<organism evidence="1 2">
    <name type="scientific">Armillaria luteobubalina</name>
    <dbReference type="NCBI Taxonomy" id="153913"/>
    <lineage>
        <taxon>Eukaryota</taxon>
        <taxon>Fungi</taxon>
        <taxon>Dikarya</taxon>
        <taxon>Basidiomycota</taxon>
        <taxon>Agaricomycotina</taxon>
        <taxon>Agaricomycetes</taxon>
        <taxon>Agaricomycetidae</taxon>
        <taxon>Agaricales</taxon>
        <taxon>Marasmiineae</taxon>
        <taxon>Physalacriaceae</taxon>
        <taxon>Armillaria</taxon>
    </lineage>
</organism>
<reference evidence="1" key="1">
    <citation type="submission" date="2023-06" db="EMBL/GenBank/DDBJ databases">
        <authorList>
            <consortium name="Lawrence Berkeley National Laboratory"/>
            <person name="Ahrendt S."/>
            <person name="Sahu N."/>
            <person name="Indic B."/>
            <person name="Wong-Bajracharya J."/>
            <person name="Merenyi Z."/>
            <person name="Ke H.-M."/>
            <person name="Monk M."/>
            <person name="Kocsube S."/>
            <person name="Drula E."/>
            <person name="Lipzen A."/>
            <person name="Balint B."/>
            <person name="Henrissat B."/>
            <person name="Andreopoulos B."/>
            <person name="Martin F.M."/>
            <person name="Harder C.B."/>
            <person name="Rigling D."/>
            <person name="Ford K.L."/>
            <person name="Foster G.D."/>
            <person name="Pangilinan J."/>
            <person name="Papanicolaou A."/>
            <person name="Barry K."/>
            <person name="LaButti K."/>
            <person name="Viragh M."/>
            <person name="Koriabine M."/>
            <person name="Yan M."/>
            <person name="Riley R."/>
            <person name="Champramary S."/>
            <person name="Plett K.L."/>
            <person name="Tsai I.J."/>
            <person name="Slot J."/>
            <person name="Sipos G."/>
            <person name="Plett J."/>
            <person name="Nagy L.G."/>
            <person name="Grigoriev I.V."/>
        </authorList>
    </citation>
    <scope>NUCLEOTIDE SEQUENCE</scope>
    <source>
        <strain evidence="1">HWK02</strain>
    </source>
</reference>
<proteinExistence type="predicted"/>
<accession>A0AA39UPL9</accession>
<dbReference type="AlphaFoldDB" id="A0AA39UPL9"/>
<keyword evidence="2" id="KW-1185">Reference proteome</keyword>
<protein>
    <submittedName>
        <fullName evidence="1">Uncharacterized protein</fullName>
    </submittedName>
</protein>
<dbReference type="Proteomes" id="UP001175228">
    <property type="component" value="Unassembled WGS sequence"/>
</dbReference>
<comment type="caution">
    <text evidence="1">The sequence shown here is derived from an EMBL/GenBank/DDBJ whole genome shotgun (WGS) entry which is preliminary data.</text>
</comment>
<name>A0AA39UPL9_9AGAR</name>
<evidence type="ECO:0000313" key="1">
    <source>
        <dbReference type="EMBL" id="KAK0497952.1"/>
    </source>
</evidence>